<sequence length="92" mass="10493">MEQVGILILVCIIVGVVCLLFYSVIGMFVWESLRPLLGWRGESTERRKKEARAVLAGIFWPIAVPFMAMLFLVSLPRKVWRLTRVAITGEED</sequence>
<feature type="transmembrane region" description="Helical" evidence="1">
    <location>
        <begin position="51"/>
        <end position="73"/>
    </location>
</feature>
<reference evidence="2 3" key="1">
    <citation type="journal article" date="2015" name="PLoS ONE">
        <title>Investigation of a Large Collection of Pseudomonas aeruginosa Bacteriophages Collected from a Single Environmental Source in Abidjan, Cote d'Ivoire.</title>
        <authorList>
            <person name="Essoh C."/>
            <person name="Latino L."/>
            <person name="Midoux C."/>
            <person name="Blouin Y."/>
            <person name="Loukou G."/>
            <person name="Nguetta S.P."/>
            <person name="Lathro S."/>
            <person name="Cablanmian A."/>
            <person name="Kouassi A.K."/>
            <person name="Vergnaud G."/>
            <person name="Pourcel C."/>
        </authorList>
    </citation>
    <scope>NUCLEOTIDE SEQUENCE [LARGE SCALE GENOMIC DNA]</scope>
    <source>
        <strain evidence="2">Ab02</strain>
    </source>
</reference>
<keyword evidence="3" id="KW-1185">Reference proteome</keyword>
<keyword evidence="1" id="KW-0812">Transmembrane</keyword>
<organism evidence="2 3">
    <name type="scientific">Pseudomonas phage vB_PaeM_C2-10_Ab02</name>
    <dbReference type="NCBI Taxonomy" id="1548900"/>
    <lineage>
        <taxon>Viruses</taxon>
        <taxon>Duplodnaviria</taxon>
        <taxon>Heunggongvirae</taxon>
        <taxon>Uroviricota</taxon>
        <taxon>Caudoviricetes</taxon>
        <taxon>Vandenendeviridae</taxon>
        <taxon>Skurskavirinae</taxon>
        <taxon>Pakpunavirus</taxon>
        <taxon>Pakpunavirus CAb02</taxon>
    </lineage>
</organism>
<dbReference type="Proteomes" id="UP000030231">
    <property type="component" value="Genome"/>
</dbReference>
<keyword evidence="1" id="KW-0472">Membrane</keyword>
<dbReference type="GeneID" id="40100208"/>
<dbReference type="RefSeq" id="YP_009623416.1">
    <property type="nucleotide sequence ID" value="NC_042113.1"/>
</dbReference>
<proteinExistence type="predicted"/>
<evidence type="ECO:0000313" key="3">
    <source>
        <dbReference type="Proteomes" id="UP000030231"/>
    </source>
</evidence>
<feature type="transmembrane region" description="Helical" evidence="1">
    <location>
        <begin position="6"/>
        <end position="30"/>
    </location>
</feature>
<gene>
    <name evidence="2" type="primary">ORF09</name>
</gene>
<protein>
    <submittedName>
        <fullName evidence="2">Uncharacterized protein</fullName>
    </submittedName>
</protein>
<keyword evidence="1" id="KW-1133">Transmembrane helix</keyword>
<dbReference type="KEGG" id="vg:40100208"/>
<dbReference type="EMBL" id="LN610572">
    <property type="protein sequence ID" value="CEF88939.1"/>
    <property type="molecule type" value="Genomic_DNA"/>
</dbReference>
<accession>A0A0A1IVU7</accession>
<evidence type="ECO:0000256" key="1">
    <source>
        <dbReference type="SAM" id="Phobius"/>
    </source>
</evidence>
<name>A0A0A1IVU7_9CAUD</name>
<evidence type="ECO:0000313" key="2">
    <source>
        <dbReference type="EMBL" id="CEF88939.1"/>
    </source>
</evidence>